<gene>
    <name evidence="1" type="ORF">Naga_100018g42</name>
</gene>
<organism evidence="1 2">
    <name type="scientific">Nannochloropsis gaditana</name>
    <dbReference type="NCBI Taxonomy" id="72520"/>
    <lineage>
        <taxon>Eukaryota</taxon>
        <taxon>Sar</taxon>
        <taxon>Stramenopiles</taxon>
        <taxon>Ochrophyta</taxon>
        <taxon>Eustigmatophyceae</taxon>
        <taxon>Eustigmatales</taxon>
        <taxon>Monodopsidaceae</taxon>
        <taxon>Nannochloropsis</taxon>
    </lineage>
</organism>
<comment type="caution">
    <text evidence="1">The sequence shown here is derived from an EMBL/GenBank/DDBJ whole genome shotgun (WGS) entry which is preliminary data.</text>
</comment>
<keyword evidence="2" id="KW-1185">Reference proteome</keyword>
<name>W7U1Q2_9STRA</name>
<evidence type="ECO:0000313" key="1">
    <source>
        <dbReference type="EMBL" id="EWM26806.1"/>
    </source>
</evidence>
<dbReference type="EMBL" id="AZIL01000606">
    <property type="protein sequence ID" value="EWM26806.1"/>
    <property type="molecule type" value="Genomic_DNA"/>
</dbReference>
<dbReference type="AlphaFoldDB" id="W7U1Q2"/>
<sequence>MSCPSRNCCSRLTPLPSRTWAKRKGSDAKDLSCRIFPAPPRAAAAMAQATVRYLAGLGRLRKGHAWRMLCAGLHPCRADEGVEGIIDCCVVASEPMGLILEACSGTDTSQWNDLEPCFLSYLL</sequence>
<proteinExistence type="predicted"/>
<evidence type="ECO:0000313" key="2">
    <source>
        <dbReference type="Proteomes" id="UP000019335"/>
    </source>
</evidence>
<protein>
    <submittedName>
        <fullName evidence="1">Uncharacterized protein</fullName>
    </submittedName>
</protein>
<accession>W7U1Q2</accession>
<dbReference type="Proteomes" id="UP000019335">
    <property type="component" value="Chromosome 8"/>
</dbReference>
<reference evidence="1 2" key="1">
    <citation type="journal article" date="2014" name="Mol. Plant">
        <title>Chromosome Scale Genome Assembly and Transcriptome Profiling of Nannochloropsis gaditana in Nitrogen Depletion.</title>
        <authorList>
            <person name="Corteggiani Carpinelli E."/>
            <person name="Telatin A."/>
            <person name="Vitulo N."/>
            <person name="Forcato C."/>
            <person name="D'Angelo M."/>
            <person name="Schiavon R."/>
            <person name="Vezzi A."/>
            <person name="Giacometti G.M."/>
            <person name="Morosinotto T."/>
            <person name="Valle G."/>
        </authorList>
    </citation>
    <scope>NUCLEOTIDE SEQUENCE [LARGE SCALE GENOMIC DNA]</scope>
    <source>
        <strain evidence="1 2">B-31</strain>
    </source>
</reference>